<dbReference type="PRINTS" id="PR00453">
    <property type="entry name" value="VWFADOMAIN"/>
</dbReference>
<feature type="compositionally biased region" description="Polar residues" evidence="14">
    <location>
        <begin position="1159"/>
        <end position="1174"/>
    </location>
</feature>
<dbReference type="Pfam" id="PF21520">
    <property type="entry name" value="ITGAX-like_Ig_3"/>
    <property type="match status" value="1"/>
</dbReference>
<feature type="signal peptide" evidence="13">
    <location>
        <begin position="1"/>
        <end position="20"/>
    </location>
</feature>
<dbReference type="PROSITE" id="PS51470">
    <property type="entry name" value="FG_GAP"/>
    <property type="match status" value="3"/>
</dbReference>
<comment type="similarity">
    <text evidence="2 13">Belongs to the integrin alpha chain family.</text>
</comment>
<organism evidence="16 17">
    <name type="scientific">Pleurodeles waltl</name>
    <name type="common">Iberian ribbed newt</name>
    <dbReference type="NCBI Taxonomy" id="8319"/>
    <lineage>
        <taxon>Eukaryota</taxon>
        <taxon>Metazoa</taxon>
        <taxon>Chordata</taxon>
        <taxon>Craniata</taxon>
        <taxon>Vertebrata</taxon>
        <taxon>Euteleostomi</taxon>
        <taxon>Amphibia</taxon>
        <taxon>Batrachia</taxon>
        <taxon>Caudata</taxon>
        <taxon>Salamandroidea</taxon>
        <taxon>Salamandridae</taxon>
        <taxon>Pleurodelinae</taxon>
        <taxon>Pleurodeles</taxon>
    </lineage>
</organism>
<dbReference type="Gene3D" id="2.60.40.1510">
    <property type="entry name" value="ntegrin, alpha v. Chain A, domain 3"/>
    <property type="match status" value="1"/>
</dbReference>
<keyword evidence="11" id="KW-0325">Glycoprotein</keyword>
<dbReference type="PROSITE" id="PS50234">
    <property type="entry name" value="VWFA"/>
    <property type="match status" value="1"/>
</dbReference>
<keyword evidence="6 13" id="KW-1133">Transmembrane helix</keyword>
<evidence type="ECO:0000256" key="12">
    <source>
        <dbReference type="PROSITE-ProRule" id="PRU00803"/>
    </source>
</evidence>
<keyword evidence="10 13" id="KW-0675">Receptor</keyword>
<dbReference type="GO" id="GO:0005178">
    <property type="term" value="F:integrin binding"/>
    <property type="evidence" value="ECO:0007669"/>
    <property type="project" value="TreeGrafter"/>
</dbReference>
<dbReference type="PANTHER" id="PTHR23220:SF118">
    <property type="entry name" value="INTEGRIN ALPHA-X"/>
    <property type="match status" value="1"/>
</dbReference>
<dbReference type="Pfam" id="PF00092">
    <property type="entry name" value="VWA"/>
    <property type="match status" value="1"/>
</dbReference>
<dbReference type="PANTHER" id="PTHR23220">
    <property type="entry name" value="INTEGRIN ALPHA"/>
    <property type="match status" value="1"/>
</dbReference>
<dbReference type="GO" id="GO:0007160">
    <property type="term" value="P:cell-matrix adhesion"/>
    <property type="evidence" value="ECO:0007669"/>
    <property type="project" value="TreeGrafter"/>
</dbReference>
<comment type="caution">
    <text evidence="16">The sequence shown here is derived from an EMBL/GenBank/DDBJ whole genome shotgun (WGS) entry which is preliminary data.</text>
</comment>
<feature type="compositionally biased region" description="Polar residues" evidence="14">
    <location>
        <begin position="1207"/>
        <end position="1217"/>
    </location>
</feature>
<dbReference type="Gene3D" id="3.40.50.410">
    <property type="entry name" value="von Willebrand factor, type A domain"/>
    <property type="match status" value="1"/>
</dbReference>
<keyword evidence="7 13" id="KW-0401">Integrin</keyword>
<evidence type="ECO:0000256" key="5">
    <source>
        <dbReference type="ARBA" id="ARBA00022889"/>
    </source>
</evidence>
<evidence type="ECO:0000259" key="15">
    <source>
        <dbReference type="PROSITE" id="PS50234"/>
    </source>
</evidence>
<dbReference type="Pfam" id="PF20805">
    <property type="entry name" value="Integrin_A_Ig_2"/>
    <property type="match status" value="1"/>
</dbReference>
<evidence type="ECO:0000256" key="4">
    <source>
        <dbReference type="ARBA" id="ARBA00022737"/>
    </source>
</evidence>
<evidence type="ECO:0000313" key="17">
    <source>
        <dbReference type="Proteomes" id="UP001066276"/>
    </source>
</evidence>
<evidence type="ECO:0000256" key="10">
    <source>
        <dbReference type="ARBA" id="ARBA00023170"/>
    </source>
</evidence>
<feature type="chain" id="PRO_5043104668" description="VWFA domain-containing protein" evidence="13">
    <location>
        <begin position="21"/>
        <end position="1243"/>
    </location>
</feature>
<dbReference type="InterPro" id="IPR013519">
    <property type="entry name" value="Int_alpha_beta-p"/>
</dbReference>
<dbReference type="InterPro" id="IPR000413">
    <property type="entry name" value="Integrin_alpha"/>
</dbReference>
<dbReference type="InterPro" id="IPR018184">
    <property type="entry name" value="Integrin_alpha_C_CS"/>
</dbReference>
<dbReference type="SUPFAM" id="SSF69318">
    <property type="entry name" value="Integrin alpha N-terminal domain"/>
    <property type="match status" value="1"/>
</dbReference>
<keyword evidence="9" id="KW-1015">Disulfide bond</keyword>
<gene>
    <name evidence="16" type="ORF">NDU88_004546</name>
</gene>
<feature type="region of interest" description="Disordered" evidence="14">
    <location>
        <begin position="1139"/>
        <end position="1243"/>
    </location>
</feature>
<dbReference type="InterPro" id="IPR028994">
    <property type="entry name" value="Integrin_alpha_N"/>
</dbReference>
<evidence type="ECO:0000256" key="3">
    <source>
        <dbReference type="ARBA" id="ARBA00022692"/>
    </source>
</evidence>
<feature type="repeat" description="FG-GAP" evidence="12">
    <location>
        <begin position="572"/>
        <end position="632"/>
    </location>
</feature>
<feature type="transmembrane region" description="Helical" evidence="13">
    <location>
        <begin position="1098"/>
        <end position="1121"/>
    </location>
</feature>
<evidence type="ECO:0000256" key="13">
    <source>
        <dbReference type="RuleBase" id="RU003762"/>
    </source>
</evidence>
<dbReference type="InterPro" id="IPR032695">
    <property type="entry name" value="Integrin_dom_sf"/>
</dbReference>
<feature type="repeat" description="FG-GAP" evidence="12">
    <location>
        <begin position="509"/>
        <end position="567"/>
    </location>
</feature>
<dbReference type="SMART" id="SM00191">
    <property type="entry name" value="Int_alpha"/>
    <property type="match status" value="4"/>
</dbReference>
<comment type="subcellular location">
    <subcellularLocation>
        <location evidence="1 13">Membrane</location>
        <topology evidence="1 13">Single-pass type I membrane protein</topology>
    </subcellularLocation>
</comment>
<evidence type="ECO:0000313" key="16">
    <source>
        <dbReference type="EMBL" id="KAJ1126137.1"/>
    </source>
</evidence>
<dbReference type="Proteomes" id="UP001066276">
    <property type="component" value="Chromosome 7"/>
</dbReference>
<dbReference type="InterPro" id="IPR048633">
    <property type="entry name" value="ITGAX-like_Ig_3"/>
</dbReference>
<evidence type="ECO:0000256" key="6">
    <source>
        <dbReference type="ARBA" id="ARBA00022989"/>
    </source>
</evidence>
<dbReference type="GO" id="GO:0009897">
    <property type="term" value="C:external side of plasma membrane"/>
    <property type="evidence" value="ECO:0007669"/>
    <property type="project" value="TreeGrafter"/>
</dbReference>
<evidence type="ECO:0000256" key="2">
    <source>
        <dbReference type="ARBA" id="ARBA00008054"/>
    </source>
</evidence>
<dbReference type="EMBL" id="JANPWB010000011">
    <property type="protein sequence ID" value="KAJ1126137.1"/>
    <property type="molecule type" value="Genomic_DNA"/>
</dbReference>
<dbReference type="SMART" id="SM00327">
    <property type="entry name" value="VWA"/>
    <property type="match status" value="1"/>
</dbReference>
<sequence length="1243" mass="136100">MARTCLLLLPLAPVFLLCGAFNIDTDNPTRFQGDTKGYFGFKVIQLKANNASWVVVSAPLAGGDTLQKSGAIYRCSYIEEACKPIPVNNTLPISLGLTVATDDRSLTGLTACGPTYTRQCEENSYLSGICYLFDKDFHMTEERRPSYQECITGVDAVILYDDSHSITSDDFRRMKNFMANLIRFFKEFNIRFAVVQYSTEINIVFDFKYYQEVGDLKVLEGFPHTKGNTYTPSAIKYVADNLFTEEKGARRNTKRLLITITDGASNDKATNFMQATAAADHKQIIRYAIGVGDAFKSPQALEELHTIASSKENAFPVNNFSALASIQSALANRIFIIEGTQQVSNSSSFQLELSQGGFSALMTEDILTVGTVGAYDWSGGLEELRGNLSTFINVTLLDSDMKDSYLGYAVTLIRSNREILYVTGAPRYKHVGRVDVFQKDHTSGAWRTRQHLVGDQIGSYFGAELTSVDLDGNGETDLVLIGVPLYHAQGVGGIVQVCSVTTGKNITCNETLSGSAASTHGRFGAAMDCLGDVSWDGLADVAVGAPLEDEHRGAIYIFHGQKEGTLGPLPSQRIAGSVFSAGLKYFGVSIHGRLDMSEDRLTDIAVGSLGQALILRSRPVIAVSAYLTFDPPQIPLDRVECSRRTHNPSLMVGRTTICFNITRVSHDRLGELSLLINYSLKVDTGRRETEQKRLVIGEQDTGSLSVSAREACFQRDIRAPVCVEDFLSPVKIMMNFSATGDPIVKARGLRPILDPASNTMLQTEVLFEKNCGDDEVCIADLKVSVNNSGTVALVAVSGFLVNLTVLLENVGEIAYSPRLKLFYPMGLSFRRAATIQSLHRSNLICDMTGISNNQSEKSIICTVSPSVLRENTQVMFVISFQVLEEDQWGEWARFSIQAYSENENGTLDDNIAIKDIPVLQATNIIVKGLESITYLNFSTRDPEKRLLFHSYQVQNLGRQDVPVNFTVQLPLVFDFGFQWEISRHFTVKGQNTACTNLGSDVPFKSGPVRDGAQARSQVLRTRMIQCHIASLSRAGVVSFHFEGPFFPSKVAQLSVQKQWVQSEASITIDSTRFYQSLEERFHYAQVTTEVEVISVVNLLPIVLGSSIAGLVLLALLVAILYRVGFFKRTSKVGANEGAGQVELDNVPPSSEETGALGTANGQAQNMTTEPSLPETTEGHENSGQPATTEALDTSGHEEDDNLVANGKQMQELTSEPLTHQEADIHPLSSGQDSDVISGPSAHT</sequence>
<evidence type="ECO:0000256" key="1">
    <source>
        <dbReference type="ARBA" id="ARBA00004479"/>
    </source>
</evidence>
<dbReference type="GO" id="GO:0098609">
    <property type="term" value="P:cell-cell adhesion"/>
    <property type="evidence" value="ECO:0007669"/>
    <property type="project" value="TreeGrafter"/>
</dbReference>
<keyword evidence="4" id="KW-0677">Repeat</keyword>
<feature type="compositionally biased region" description="Polar residues" evidence="14">
    <location>
        <begin position="1228"/>
        <end position="1243"/>
    </location>
</feature>
<accession>A0AAV7PG19</accession>
<dbReference type="PROSITE" id="PS00242">
    <property type="entry name" value="INTEGRIN_ALPHA"/>
    <property type="match status" value="1"/>
</dbReference>
<dbReference type="GO" id="GO:0033627">
    <property type="term" value="P:cell adhesion mediated by integrin"/>
    <property type="evidence" value="ECO:0007669"/>
    <property type="project" value="TreeGrafter"/>
</dbReference>
<dbReference type="GO" id="GO:0007229">
    <property type="term" value="P:integrin-mediated signaling pathway"/>
    <property type="evidence" value="ECO:0007669"/>
    <property type="project" value="UniProtKB-KW"/>
</dbReference>
<keyword evidence="17" id="KW-1185">Reference proteome</keyword>
<evidence type="ECO:0000256" key="9">
    <source>
        <dbReference type="ARBA" id="ARBA00023157"/>
    </source>
</evidence>
<name>A0AAV7PG19_PLEWA</name>
<dbReference type="AlphaFoldDB" id="A0AAV7PG19"/>
<dbReference type="Pfam" id="PF08441">
    <property type="entry name" value="Integrin_A_Ig_1"/>
    <property type="match status" value="1"/>
</dbReference>
<evidence type="ECO:0000256" key="14">
    <source>
        <dbReference type="SAM" id="MobiDB-lite"/>
    </source>
</evidence>
<feature type="repeat" description="FG-GAP" evidence="12">
    <location>
        <begin position="447"/>
        <end position="507"/>
    </location>
</feature>
<keyword evidence="3 13" id="KW-0812">Transmembrane</keyword>
<evidence type="ECO:0000256" key="8">
    <source>
        <dbReference type="ARBA" id="ARBA00023136"/>
    </source>
</evidence>
<dbReference type="SUPFAM" id="SSF69179">
    <property type="entry name" value="Integrin domains"/>
    <property type="match status" value="2"/>
</dbReference>
<dbReference type="InterPro" id="IPR002035">
    <property type="entry name" value="VWF_A"/>
</dbReference>
<keyword evidence="8 13" id="KW-0472">Membrane</keyword>
<protein>
    <recommendedName>
        <fullName evidence="15">VWFA domain-containing protein</fullName>
    </recommendedName>
</protein>
<dbReference type="Gene3D" id="1.20.5.930">
    <property type="entry name" value="Bicelle-embedded integrin alpha(iib) transmembrane segment"/>
    <property type="match status" value="1"/>
</dbReference>
<proteinExistence type="inferred from homology"/>
<evidence type="ECO:0000256" key="11">
    <source>
        <dbReference type="ARBA" id="ARBA00023180"/>
    </source>
</evidence>
<dbReference type="GO" id="GO:0008305">
    <property type="term" value="C:integrin complex"/>
    <property type="evidence" value="ECO:0007669"/>
    <property type="project" value="InterPro"/>
</dbReference>
<feature type="domain" description="VWFA" evidence="15">
    <location>
        <begin position="155"/>
        <end position="334"/>
    </location>
</feature>
<dbReference type="InterPro" id="IPR013649">
    <property type="entry name" value="Integrin_alpha_Ig-like_1"/>
</dbReference>
<dbReference type="SUPFAM" id="SSF53300">
    <property type="entry name" value="vWA-like"/>
    <property type="match status" value="1"/>
</dbReference>
<dbReference type="Gene3D" id="2.130.10.130">
    <property type="entry name" value="Integrin alpha, N-terminal"/>
    <property type="match status" value="1"/>
</dbReference>
<dbReference type="Gene3D" id="2.60.40.1460">
    <property type="entry name" value="Integrin domains. Chain A, domain 2"/>
    <property type="match status" value="1"/>
</dbReference>
<dbReference type="InterPro" id="IPR048285">
    <property type="entry name" value="Integrin_alpha_Ig-like_2"/>
</dbReference>
<keyword evidence="13" id="KW-0732">Signal</keyword>
<dbReference type="Gene3D" id="2.60.40.1530">
    <property type="entry name" value="ntegrin, alpha v. Chain A, domain 4"/>
    <property type="match status" value="1"/>
</dbReference>
<dbReference type="InterPro" id="IPR036465">
    <property type="entry name" value="vWFA_dom_sf"/>
</dbReference>
<dbReference type="PRINTS" id="PR01185">
    <property type="entry name" value="INTEGRINA"/>
</dbReference>
<evidence type="ECO:0000256" key="7">
    <source>
        <dbReference type="ARBA" id="ARBA00023037"/>
    </source>
</evidence>
<feature type="compositionally biased region" description="Polar residues" evidence="14">
    <location>
        <begin position="1181"/>
        <end position="1191"/>
    </location>
</feature>
<keyword evidence="5 13" id="KW-0130">Cell adhesion</keyword>
<reference evidence="16" key="1">
    <citation type="journal article" date="2022" name="bioRxiv">
        <title>Sequencing and chromosome-scale assembly of the giantPleurodeles waltlgenome.</title>
        <authorList>
            <person name="Brown T."/>
            <person name="Elewa A."/>
            <person name="Iarovenko S."/>
            <person name="Subramanian E."/>
            <person name="Araus A.J."/>
            <person name="Petzold A."/>
            <person name="Susuki M."/>
            <person name="Suzuki K.-i.T."/>
            <person name="Hayashi T."/>
            <person name="Toyoda A."/>
            <person name="Oliveira C."/>
            <person name="Osipova E."/>
            <person name="Leigh N.D."/>
            <person name="Simon A."/>
            <person name="Yun M.H."/>
        </authorList>
    </citation>
    <scope>NUCLEOTIDE SEQUENCE</scope>
    <source>
        <strain evidence="16">20211129_DDA</strain>
        <tissue evidence="16">Liver</tissue>
    </source>
</reference>